<dbReference type="RefSeq" id="WP_237377447.1">
    <property type="nucleotide sequence ID" value="NZ_CP071793.1"/>
</dbReference>
<dbReference type="KEGG" id="scor:J3U87_19510"/>
<dbReference type="Gene3D" id="3.40.50.720">
    <property type="entry name" value="NAD(P)-binding Rossmann-like Domain"/>
    <property type="match status" value="1"/>
</dbReference>
<accession>A0A8A4TG80</accession>
<reference evidence="3" key="1">
    <citation type="submission" date="2021-03" db="EMBL/GenBank/DDBJ databases">
        <title>Acanthopleuribacteraceae sp. M133.</title>
        <authorList>
            <person name="Wang G."/>
        </authorList>
    </citation>
    <scope>NUCLEOTIDE SEQUENCE</scope>
    <source>
        <strain evidence="3">M133</strain>
    </source>
</reference>
<dbReference type="Pfam" id="PF05222">
    <property type="entry name" value="AlaDh_PNT_N"/>
    <property type="match status" value="1"/>
</dbReference>
<proteinExistence type="predicted"/>
<dbReference type="PANTHER" id="PTHR11133:SF23">
    <property type="entry name" value="SACCHAROPINE DEHYDROGENASE [NAD(+), L-LYSINE-FORMING]"/>
    <property type="match status" value="1"/>
</dbReference>
<evidence type="ECO:0000313" key="3">
    <source>
        <dbReference type="EMBL" id="QTD47781.1"/>
    </source>
</evidence>
<dbReference type="GO" id="GO:0005737">
    <property type="term" value="C:cytoplasm"/>
    <property type="evidence" value="ECO:0007669"/>
    <property type="project" value="TreeGrafter"/>
</dbReference>
<evidence type="ECO:0000313" key="4">
    <source>
        <dbReference type="Proteomes" id="UP000663929"/>
    </source>
</evidence>
<dbReference type="SUPFAM" id="SSF52283">
    <property type="entry name" value="Formate/glycerate dehydrogenase catalytic domain-like"/>
    <property type="match status" value="1"/>
</dbReference>
<protein>
    <recommendedName>
        <fullName evidence="2">Alanine dehydrogenase/pyridine nucleotide transhydrogenase N-terminal domain-containing protein</fullName>
    </recommendedName>
</protein>
<feature type="domain" description="Alanine dehydrogenase/pyridine nucleotide transhydrogenase N-terminal" evidence="2">
    <location>
        <begin position="9"/>
        <end position="139"/>
    </location>
</feature>
<name>A0A8A4TG80_SULCO</name>
<keyword evidence="1" id="KW-0560">Oxidoreductase</keyword>
<dbReference type="InterPro" id="IPR051168">
    <property type="entry name" value="AASS"/>
</dbReference>
<evidence type="ECO:0000256" key="1">
    <source>
        <dbReference type="ARBA" id="ARBA00023002"/>
    </source>
</evidence>
<dbReference type="GO" id="GO:0004753">
    <property type="term" value="F:saccharopine dehydrogenase activity"/>
    <property type="evidence" value="ECO:0007669"/>
    <property type="project" value="TreeGrafter"/>
</dbReference>
<dbReference type="SMART" id="SM01003">
    <property type="entry name" value="AlaDh_PNT_N"/>
    <property type="match status" value="1"/>
</dbReference>
<gene>
    <name evidence="3" type="ORF">J3U87_19510</name>
</gene>
<organism evidence="3 4">
    <name type="scientific">Sulfidibacter corallicola</name>
    <dbReference type="NCBI Taxonomy" id="2818388"/>
    <lineage>
        <taxon>Bacteria</taxon>
        <taxon>Pseudomonadati</taxon>
        <taxon>Acidobacteriota</taxon>
        <taxon>Holophagae</taxon>
        <taxon>Acanthopleuribacterales</taxon>
        <taxon>Acanthopleuribacteraceae</taxon>
        <taxon>Sulfidibacter</taxon>
    </lineage>
</organism>
<dbReference type="AlphaFoldDB" id="A0A8A4TG80"/>
<dbReference type="PANTHER" id="PTHR11133">
    <property type="entry name" value="SACCHAROPINE DEHYDROGENASE"/>
    <property type="match status" value="1"/>
</dbReference>
<sequence>MTQKQLKTFIRTEHKSSWEARTPLTPNAVTQLAKKGIPVVVEKSKYRYFPDEEYAEAGARLSDSLEGAELVLGIKEPAREAILPDQVHVAFSHTIKGQAYNMPLLQEFIDKKATLIDYEVMRDKEGSRTIAFGRYAGIAGAIDTFNVVGRKLALNGIDSNLCEIEPTYKYDTIANAKHCLGELPPITGYPLKVLINGTGNVGGGCVEVCEWLGLERVTPEDLLAGRVPEGNFYCQLATVDTVRRIDGGPFDSGDYRKNGKKAYESKFHEFLGSYNVLLQTIYWDDDYPKQLPRSVMQAHKDALPIVIGDISCDIDGSLECTKKASTIDEPAFTYFVDEDRIEDGISWYGPSVMSIDHLPCELSRDASEHFSRILTQYMPELVRMDLNKPFEECGLERLLREATIVYRGELTPAYRYLEDCLANQPKEPQARDQN</sequence>
<dbReference type="EMBL" id="CP071793">
    <property type="protein sequence ID" value="QTD47781.1"/>
    <property type="molecule type" value="Genomic_DNA"/>
</dbReference>
<dbReference type="Proteomes" id="UP000663929">
    <property type="component" value="Chromosome"/>
</dbReference>
<dbReference type="GO" id="GO:0019878">
    <property type="term" value="P:lysine biosynthetic process via aminoadipic acid"/>
    <property type="evidence" value="ECO:0007669"/>
    <property type="project" value="TreeGrafter"/>
</dbReference>
<evidence type="ECO:0000259" key="2">
    <source>
        <dbReference type="SMART" id="SM01003"/>
    </source>
</evidence>
<keyword evidence="4" id="KW-1185">Reference proteome</keyword>
<dbReference type="InterPro" id="IPR007886">
    <property type="entry name" value="AlaDH/PNT_N"/>
</dbReference>